<feature type="non-terminal residue" evidence="8">
    <location>
        <position position="258"/>
    </location>
</feature>
<dbReference type="GO" id="GO:0005524">
    <property type="term" value="F:ATP binding"/>
    <property type="evidence" value="ECO:0007669"/>
    <property type="project" value="UniProtKB-KW"/>
</dbReference>
<evidence type="ECO:0000259" key="7">
    <source>
        <dbReference type="PROSITE" id="PS51553"/>
    </source>
</evidence>
<evidence type="ECO:0000256" key="5">
    <source>
        <dbReference type="ARBA" id="ARBA00022840"/>
    </source>
</evidence>
<dbReference type="PRINTS" id="PR00097">
    <property type="entry name" value="ANTSNTHASEII"/>
</dbReference>
<feature type="domain" description="GMPS ATP-PPase" evidence="7">
    <location>
        <begin position="206"/>
        <end position="258"/>
    </location>
</feature>
<accession>A0A381XUC3</accession>
<evidence type="ECO:0000256" key="4">
    <source>
        <dbReference type="ARBA" id="ARBA00022755"/>
    </source>
</evidence>
<dbReference type="Gene3D" id="3.40.50.620">
    <property type="entry name" value="HUPs"/>
    <property type="match status" value="1"/>
</dbReference>
<dbReference type="InterPro" id="IPR017926">
    <property type="entry name" value="GATASE"/>
</dbReference>
<dbReference type="Pfam" id="PF00117">
    <property type="entry name" value="GATase"/>
    <property type="match status" value="1"/>
</dbReference>
<evidence type="ECO:0000256" key="3">
    <source>
        <dbReference type="ARBA" id="ARBA00022749"/>
    </source>
</evidence>
<dbReference type="Gene3D" id="3.40.50.880">
    <property type="match status" value="1"/>
</dbReference>
<dbReference type="SUPFAM" id="SSF52317">
    <property type="entry name" value="Class I glutamine amidotransferase-like"/>
    <property type="match status" value="1"/>
</dbReference>
<dbReference type="InterPro" id="IPR029062">
    <property type="entry name" value="Class_I_gatase-like"/>
</dbReference>
<gene>
    <name evidence="8" type="ORF">METZ01_LOCUS121228</name>
</gene>
<dbReference type="PRINTS" id="PR00096">
    <property type="entry name" value="GATASE"/>
</dbReference>
<evidence type="ECO:0000256" key="1">
    <source>
        <dbReference type="ARBA" id="ARBA00022598"/>
    </source>
</evidence>
<dbReference type="InterPro" id="IPR025777">
    <property type="entry name" value="GMPS_ATP_PPase_dom"/>
</dbReference>
<dbReference type="EMBL" id="UINC01016421">
    <property type="protein sequence ID" value="SVA68374.1"/>
    <property type="molecule type" value="Genomic_DNA"/>
</dbReference>
<dbReference type="InterPro" id="IPR004739">
    <property type="entry name" value="GMP_synth_GATase"/>
</dbReference>
<keyword evidence="6" id="KW-0315">Glutamine amidotransferase</keyword>
<dbReference type="NCBIfam" id="TIGR00888">
    <property type="entry name" value="guaA_Nterm"/>
    <property type="match status" value="1"/>
</dbReference>
<name>A0A381XUC3_9ZZZZ</name>
<keyword evidence="2" id="KW-0547">Nucleotide-binding</keyword>
<proteinExistence type="predicted"/>
<keyword evidence="1" id="KW-0436">Ligase</keyword>
<organism evidence="8">
    <name type="scientific">marine metagenome</name>
    <dbReference type="NCBI Taxonomy" id="408172"/>
    <lineage>
        <taxon>unclassified sequences</taxon>
        <taxon>metagenomes</taxon>
        <taxon>ecological metagenomes</taxon>
    </lineage>
</organism>
<dbReference type="InterPro" id="IPR014729">
    <property type="entry name" value="Rossmann-like_a/b/a_fold"/>
</dbReference>
<dbReference type="Pfam" id="PF02540">
    <property type="entry name" value="NAD_synthase"/>
    <property type="match status" value="1"/>
</dbReference>
<dbReference type="GO" id="GO:0005829">
    <property type="term" value="C:cytosol"/>
    <property type="evidence" value="ECO:0007669"/>
    <property type="project" value="TreeGrafter"/>
</dbReference>
<reference evidence="8" key="1">
    <citation type="submission" date="2018-05" db="EMBL/GenBank/DDBJ databases">
        <authorList>
            <person name="Lanie J.A."/>
            <person name="Ng W.-L."/>
            <person name="Kazmierczak K.M."/>
            <person name="Andrzejewski T.M."/>
            <person name="Davidsen T.M."/>
            <person name="Wayne K.J."/>
            <person name="Tettelin H."/>
            <person name="Glass J.I."/>
            <person name="Rusch D."/>
            <person name="Podicherti R."/>
            <person name="Tsui H.-C.T."/>
            <person name="Winkler M.E."/>
        </authorList>
    </citation>
    <scope>NUCLEOTIDE SEQUENCE</scope>
</reference>
<dbReference type="InterPro" id="IPR022310">
    <property type="entry name" value="NAD/GMP_synthase"/>
</dbReference>
<dbReference type="PANTHER" id="PTHR11922">
    <property type="entry name" value="GMP SYNTHASE-RELATED"/>
    <property type="match status" value="1"/>
</dbReference>
<dbReference type="GO" id="GO:0003921">
    <property type="term" value="F:GMP synthase activity"/>
    <property type="evidence" value="ECO:0007669"/>
    <property type="project" value="InterPro"/>
</dbReference>
<dbReference type="PANTHER" id="PTHR11922:SF2">
    <property type="entry name" value="GMP SYNTHASE [GLUTAMINE-HYDROLYZING]"/>
    <property type="match status" value="1"/>
</dbReference>
<dbReference type="PROSITE" id="PS51273">
    <property type="entry name" value="GATASE_TYPE_1"/>
    <property type="match status" value="1"/>
</dbReference>
<dbReference type="PROSITE" id="PS51553">
    <property type="entry name" value="GMPS_ATP_PPASE"/>
    <property type="match status" value="1"/>
</dbReference>
<evidence type="ECO:0000256" key="2">
    <source>
        <dbReference type="ARBA" id="ARBA00022741"/>
    </source>
</evidence>
<evidence type="ECO:0000256" key="6">
    <source>
        <dbReference type="ARBA" id="ARBA00022962"/>
    </source>
</evidence>
<keyword evidence="5" id="KW-0067">ATP-binding</keyword>
<evidence type="ECO:0000313" key="8">
    <source>
        <dbReference type="EMBL" id="SVA68374.1"/>
    </source>
</evidence>
<dbReference type="SUPFAM" id="SSF52402">
    <property type="entry name" value="Adenine nucleotide alpha hydrolases-like"/>
    <property type="match status" value="1"/>
</dbReference>
<dbReference type="FunFam" id="3.40.50.880:FF:000001">
    <property type="entry name" value="GMP synthase [glutamine-hydrolyzing]"/>
    <property type="match status" value="1"/>
</dbReference>
<keyword evidence="3" id="KW-0332">GMP biosynthesis</keyword>
<dbReference type="CDD" id="cd01742">
    <property type="entry name" value="GATase1_GMP_Synthase"/>
    <property type="match status" value="1"/>
</dbReference>
<sequence>MGSNLFGTAESDKRILVVDFGAQYAQLIARRVRESNVYSEIVSHELDAESFADLEPSGIIFSGGPTSVNVEGAPKIDPAIYELGVPILGICYGAQLIAQQNGGSVEGNEKGEYGRTVVNVNESGILLSDFETSTQQVWMSHFDSITSPPEGATVTASSDGSPVAVFEEPKKGLFGVQFHPEVHHTPCGQDLLRRFIHDVCACPNDWNMASVVESSVTGIKEIVGDKKAICGLSGGVDSAVAAALVHKAIGDQLTCVFV</sequence>
<protein>
    <recommendedName>
        <fullName evidence="7">GMPS ATP-PPase domain-containing protein</fullName>
    </recommendedName>
</protein>
<dbReference type="PRINTS" id="PR00099">
    <property type="entry name" value="CPSGATASE"/>
</dbReference>
<keyword evidence="4" id="KW-0658">Purine biosynthesis</keyword>
<dbReference type="AlphaFoldDB" id="A0A381XUC3"/>